<feature type="region of interest" description="Disordered" evidence="1">
    <location>
        <begin position="148"/>
        <end position="263"/>
    </location>
</feature>
<dbReference type="EMBL" id="JBDFQZ010000013">
    <property type="protein sequence ID" value="KAK9670171.1"/>
    <property type="molecule type" value="Genomic_DNA"/>
</dbReference>
<organism evidence="2 3">
    <name type="scientific">Saponaria officinalis</name>
    <name type="common">Common soapwort</name>
    <name type="synonym">Lychnis saponaria</name>
    <dbReference type="NCBI Taxonomy" id="3572"/>
    <lineage>
        <taxon>Eukaryota</taxon>
        <taxon>Viridiplantae</taxon>
        <taxon>Streptophyta</taxon>
        <taxon>Embryophyta</taxon>
        <taxon>Tracheophyta</taxon>
        <taxon>Spermatophyta</taxon>
        <taxon>Magnoliopsida</taxon>
        <taxon>eudicotyledons</taxon>
        <taxon>Gunneridae</taxon>
        <taxon>Pentapetalae</taxon>
        <taxon>Caryophyllales</taxon>
        <taxon>Caryophyllaceae</taxon>
        <taxon>Caryophylleae</taxon>
        <taxon>Saponaria</taxon>
    </lineage>
</organism>
<feature type="compositionally biased region" description="Basic and acidic residues" evidence="1">
    <location>
        <begin position="159"/>
        <end position="180"/>
    </location>
</feature>
<feature type="region of interest" description="Disordered" evidence="1">
    <location>
        <begin position="1"/>
        <end position="57"/>
    </location>
</feature>
<evidence type="ECO:0000256" key="1">
    <source>
        <dbReference type="SAM" id="MobiDB-lite"/>
    </source>
</evidence>
<comment type="caution">
    <text evidence="2">The sequence shown here is derived from an EMBL/GenBank/DDBJ whole genome shotgun (WGS) entry which is preliminary data.</text>
</comment>
<feature type="compositionally biased region" description="Gly residues" evidence="1">
    <location>
        <begin position="242"/>
        <end position="252"/>
    </location>
</feature>
<accession>A0AAW1GZA5</accession>
<dbReference type="Proteomes" id="UP001443914">
    <property type="component" value="Unassembled WGS sequence"/>
</dbReference>
<reference evidence="2" key="1">
    <citation type="submission" date="2024-03" db="EMBL/GenBank/DDBJ databases">
        <title>WGS assembly of Saponaria officinalis var. Norfolk2.</title>
        <authorList>
            <person name="Jenkins J."/>
            <person name="Shu S."/>
            <person name="Grimwood J."/>
            <person name="Barry K."/>
            <person name="Goodstein D."/>
            <person name="Schmutz J."/>
            <person name="Leebens-Mack J."/>
            <person name="Osbourn A."/>
        </authorList>
    </citation>
    <scope>NUCLEOTIDE SEQUENCE [LARGE SCALE GENOMIC DNA]</scope>
    <source>
        <strain evidence="2">JIC</strain>
    </source>
</reference>
<feature type="compositionally biased region" description="Basic and acidic residues" evidence="1">
    <location>
        <begin position="228"/>
        <end position="241"/>
    </location>
</feature>
<feature type="compositionally biased region" description="Basic and acidic residues" evidence="1">
    <location>
        <begin position="285"/>
        <end position="294"/>
    </location>
</feature>
<name>A0AAW1GZA5_SAPOF</name>
<evidence type="ECO:0000313" key="2">
    <source>
        <dbReference type="EMBL" id="KAK9670171.1"/>
    </source>
</evidence>
<proteinExistence type="predicted"/>
<sequence>MTSRQTHPYGNRAHHTGQGVPLGAPGTTGAVETHDPLGAPGSTGASPTTGYGAGAGCQEQLHRPVGQTTDQGYAYGTAASMGHAGHARVAVPHTTAATGGYETGAHGTGEGHVPHTTRATAGYDTRAYGTGGGHVGGYDTGGFVSSTDVGHTTGIGQQRGHEGRHGGGYDTGGDKSRGHDTGGGQTYGQGLGGGHVGGYDIGGGQTQTQGLGSGRSGGYDTGGGQAHDTGRSKSHGQEVKGRGSGYDTGGVKGRADTYDTGDQTVEVSATRVEVVTEEPIEEEESKGIMDKIMEHLPGTGGGTTK</sequence>
<dbReference type="AlphaFoldDB" id="A0AAW1GZA5"/>
<feature type="region of interest" description="Disordered" evidence="1">
    <location>
        <begin position="278"/>
        <end position="305"/>
    </location>
</feature>
<keyword evidence="3" id="KW-1185">Reference proteome</keyword>
<gene>
    <name evidence="2" type="ORF">RND81_13G182900</name>
</gene>
<protein>
    <submittedName>
        <fullName evidence="2">Uncharacterized protein</fullName>
    </submittedName>
</protein>
<evidence type="ECO:0000313" key="3">
    <source>
        <dbReference type="Proteomes" id="UP001443914"/>
    </source>
</evidence>
<feature type="compositionally biased region" description="Gly residues" evidence="1">
    <location>
        <begin position="181"/>
        <end position="225"/>
    </location>
</feature>